<name>A0ACB6QJA6_9PLEO</name>
<accession>A0ACB6QJA6</accession>
<dbReference type="EMBL" id="MU003525">
    <property type="protein sequence ID" value="KAF2466220.1"/>
    <property type="molecule type" value="Genomic_DNA"/>
</dbReference>
<organism evidence="1 2">
    <name type="scientific">Lindgomyces ingoldianus</name>
    <dbReference type="NCBI Taxonomy" id="673940"/>
    <lineage>
        <taxon>Eukaryota</taxon>
        <taxon>Fungi</taxon>
        <taxon>Dikarya</taxon>
        <taxon>Ascomycota</taxon>
        <taxon>Pezizomycotina</taxon>
        <taxon>Dothideomycetes</taxon>
        <taxon>Pleosporomycetidae</taxon>
        <taxon>Pleosporales</taxon>
        <taxon>Lindgomycetaceae</taxon>
        <taxon>Lindgomyces</taxon>
    </lineage>
</organism>
<evidence type="ECO:0000313" key="1">
    <source>
        <dbReference type="EMBL" id="KAF2466220.1"/>
    </source>
</evidence>
<evidence type="ECO:0000313" key="2">
    <source>
        <dbReference type="Proteomes" id="UP000799755"/>
    </source>
</evidence>
<protein>
    <submittedName>
        <fullName evidence="1">Uncharacterized protein</fullName>
    </submittedName>
</protein>
<sequence>MHIHMDQITIQPPIRGVAVGMNLTYFLEDVFPRRSSDDPYDSVDTVVAARSVGTCMVFETML</sequence>
<proteinExistence type="predicted"/>
<gene>
    <name evidence="1" type="ORF">BDR25DRAFT_377299</name>
</gene>
<dbReference type="Proteomes" id="UP000799755">
    <property type="component" value="Unassembled WGS sequence"/>
</dbReference>
<comment type="caution">
    <text evidence="1">The sequence shown here is derived from an EMBL/GenBank/DDBJ whole genome shotgun (WGS) entry which is preliminary data.</text>
</comment>
<keyword evidence="2" id="KW-1185">Reference proteome</keyword>
<reference evidence="1" key="1">
    <citation type="journal article" date="2020" name="Stud. Mycol.">
        <title>101 Dothideomycetes genomes: a test case for predicting lifestyles and emergence of pathogens.</title>
        <authorList>
            <person name="Haridas S."/>
            <person name="Albert R."/>
            <person name="Binder M."/>
            <person name="Bloem J."/>
            <person name="Labutti K."/>
            <person name="Salamov A."/>
            <person name="Andreopoulos B."/>
            <person name="Baker S."/>
            <person name="Barry K."/>
            <person name="Bills G."/>
            <person name="Bluhm B."/>
            <person name="Cannon C."/>
            <person name="Castanera R."/>
            <person name="Culley D."/>
            <person name="Daum C."/>
            <person name="Ezra D."/>
            <person name="Gonzalez J."/>
            <person name="Henrissat B."/>
            <person name="Kuo A."/>
            <person name="Liang C."/>
            <person name="Lipzen A."/>
            <person name="Lutzoni F."/>
            <person name="Magnuson J."/>
            <person name="Mondo S."/>
            <person name="Nolan M."/>
            <person name="Ohm R."/>
            <person name="Pangilinan J."/>
            <person name="Park H.-J."/>
            <person name="Ramirez L."/>
            <person name="Alfaro M."/>
            <person name="Sun H."/>
            <person name="Tritt A."/>
            <person name="Yoshinaga Y."/>
            <person name="Zwiers L.-H."/>
            <person name="Turgeon B."/>
            <person name="Goodwin S."/>
            <person name="Spatafora J."/>
            <person name="Crous P."/>
            <person name="Grigoriev I."/>
        </authorList>
    </citation>
    <scope>NUCLEOTIDE SEQUENCE</scope>
    <source>
        <strain evidence="1">ATCC 200398</strain>
    </source>
</reference>